<dbReference type="AlphaFoldDB" id="A0A0F9W6F1"/>
<evidence type="ECO:0000313" key="2">
    <source>
        <dbReference type="EMBL" id="KKO12851.1"/>
    </source>
</evidence>
<evidence type="ECO:0000259" key="1">
    <source>
        <dbReference type="Pfam" id="PF03061"/>
    </source>
</evidence>
<sequence>MSADEQQPIFMRPGHCAGDLLEAPDWRIIREAEGLIDIDAHIPGKVLNPRQQLFGGFTGTYVDMVALYTIRTLFPRREDYWITTINMRIDYLDPVLGPRVRLQGELINKGRSTSLVSVTFFDEDDNKLVYALVTLRVIDRQQA</sequence>
<dbReference type="CDD" id="cd03443">
    <property type="entry name" value="PaaI_thioesterase"/>
    <property type="match status" value="1"/>
</dbReference>
<accession>A0A0F9W6F1</accession>
<dbReference type="Pfam" id="PF03061">
    <property type="entry name" value="4HBT"/>
    <property type="match status" value="1"/>
</dbReference>
<reference evidence="2" key="1">
    <citation type="journal article" date="2015" name="Nature">
        <title>Complex archaea that bridge the gap between prokaryotes and eukaryotes.</title>
        <authorList>
            <person name="Spang A."/>
            <person name="Saw J.H."/>
            <person name="Jorgensen S.L."/>
            <person name="Zaremba-Niedzwiedzka K."/>
            <person name="Martijn J."/>
            <person name="Lind A.E."/>
            <person name="van Eijk R."/>
            <person name="Schleper C."/>
            <person name="Guy L."/>
            <person name="Ettema T.J."/>
        </authorList>
    </citation>
    <scope>NUCLEOTIDE SEQUENCE</scope>
</reference>
<comment type="caution">
    <text evidence="2">The sequence shown here is derived from an EMBL/GenBank/DDBJ whole genome shotgun (WGS) entry which is preliminary data.</text>
</comment>
<gene>
    <name evidence="2" type="ORF">LCGC14_0008680</name>
</gene>
<name>A0A0F9W6F1_9ZZZZ</name>
<dbReference type="EMBL" id="LAZR01000001">
    <property type="protein sequence ID" value="KKO12851.1"/>
    <property type="molecule type" value="Genomic_DNA"/>
</dbReference>
<protein>
    <recommendedName>
        <fullName evidence="1">Thioesterase domain-containing protein</fullName>
    </recommendedName>
</protein>
<organism evidence="2">
    <name type="scientific">marine sediment metagenome</name>
    <dbReference type="NCBI Taxonomy" id="412755"/>
    <lineage>
        <taxon>unclassified sequences</taxon>
        <taxon>metagenomes</taxon>
        <taxon>ecological metagenomes</taxon>
    </lineage>
</organism>
<dbReference type="SUPFAM" id="SSF54637">
    <property type="entry name" value="Thioesterase/thiol ester dehydrase-isomerase"/>
    <property type="match status" value="1"/>
</dbReference>
<feature type="domain" description="Thioesterase" evidence="1">
    <location>
        <begin position="53"/>
        <end position="127"/>
    </location>
</feature>
<dbReference type="Gene3D" id="3.10.129.10">
    <property type="entry name" value="Hotdog Thioesterase"/>
    <property type="match status" value="1"/>
</dbReference>
<dbReference type="InterPro" id="IPR006683">
    <property type="entry name" value="Thioestr_dom"/>
</dbReference>
<proteinExistence type="predicted"/>
<dbReference type="InterPro" id="IPR029069">
    <property type="entry name" value="HotDog_dom_sf"/>
</dbReference>